<evidence type="ECO:0000259" key="8">
    <source>
        <dbReference type="PROSITE" id="PS50928"/>
    </source>
</evidence>
<name>A0A3E5GW33_9FIRM</name>
<feature type="transmembrane region" description="Helical" evidence="7">
    <location>
        <begin position="99"/>
        <end position="122"/>
    </location>
</feature>
<reference evidence="9 10" key="1">
    <citation type="submission" date="2018-08" db="EMBL/GenBank/DDBJ databases">
        <title>A genome reference for cultivated species of the human gut microbiota.</title>
        <authorList>
            <person name="Zou Y."/>
            <person name="Xue W."/>
            <person name="Luo G."/>
        </authorList>
    </citation>
    <scope>NUCLEOTIDE SEQUENCE [LARGE SCALE GENOMIC DNA]</scope>
    <source>
        <strain evidence="9 10">OM02-12</strain>
    </source>
</reference>
<evidence type="ECO:0000256" key="1">
    <source>
        <dbReference type="ARBA" id="ARBA00004651"/>
    </source>
</evidence>
<evidence type="ECO:0000256" key="3">
    <source>
        <dbReference type="ARBA" id="ARBA00022475"/>
    </source>
</evidence>
<feature type="transmembrane region" description="Helical" evidence="7">
    <location>
        <begin position="134"/>
        <end position="157"/>
    </location>
</feature>
<feature type="transmembrane region" description="Helical" evidence="7">
    <location>
        <begin position="282"/>
        <end position="308"/>
    </location>
</feature>
<comment type="caution">
    <text evidence="9">The sequence shown here is derived from an EMBL/GenBank/DDBJ whole genome shotgun (WGS) entry which is preliminary data.</text>
</comment>
<dbReference type="Gene3D" id="1.10.3720.10">
    <property type="entry name" value="MetI-like"/>
    <property type="match status" value="1"/>
</dbReference>
<feature type="transmembrane region" description="Helical" evidence="7">
    <location>
        <begin position="182"/>
        <end position="200"/>
    </location>
</feature>
<proteinExistence type="inferred from homology"/>
<feature type="transmembrane region" description="Helical" evidence="7">
    <location>
        <begin position="236"/>
        <end position="262"/>
    </location>
</feature>
<sequence length="318" mass="35072">MIKFIGKRIAMIIPVAFLVSVFSFALIHFAPGDPALFYIVPGMTEEQEKEIRASMGLDDSVVVQYGKWIIKVAHGDLGYSIHNKRSVSRQITEKLPATLLIMAGSIIFSVIVSVGLGMIAGYKKGTKYDKSIMFLTNIGISLPEFWFGIILILIFSLKLKWLPGSGMHTTGVDSIFDVLKHAILPIVTLSIGKIAVYTRYIRANAIKEMKEDYVMTALAKGTSEEKILMRHVLKNCLLPIITLVGMNMGSLVSGSYIIESIFGWPGLGNLGLNAITNRDYPLIMGTVMLACMVLIVGNLLADVCYCFADPRIRMEGKR</sequence>
<dbReference type="InterPro" id="IPR035906">
    <property type="entry name" value="MetI-like_sf"/>
</dbReference>
<dbReference type="GO" id="GO:0055085">
    <property type="term" value="P:transmembrane transport"/>
    <property type="evidence" value="ECO:0007669"/>
    <property type="project" value="InterPro"/>
</dbReference>
<dbReference type="InterPro" id="IPR000515">
    <property type="entry name" value="MetI-like"/>
</dbReference>
<evidence type="ECO:0000256" key="5">
    <source>
        <dbReference type="ARBA" id="ARBA00022989"/>
    </source>
</evidence>
<dbReference type="EMBL" id="QSVQ01000001">
    <property type="protein sequence ID" value="RGO54723.1"/>
    <property type="molecule type" value="Genomic_DNA"/>
</dbReference>
<keyword evidence="2 7" id="KW-0813">Transport</keyword>
<dbReference type="Pfam" id="PF19300">
    <property type="entry name" value="BPD_transp_1_N"/>
    <property type="match status" value="1"/>
</dbReference>
<dbReference type="SUPFAM" id="SSF161098">
    <property type="entry name" value="MetI-like"/>
    <property type="match status" value="1"/>
</dbReference>
<evidence type="ECO:0000256" key="6">
    <source>
        <dbReference type="ARBA" id="ARBA00023136"/>
    </source>
</evidence>
<evidence type="ECO:0000256" key="2">
    <source>
        <dbReference type="ARBA" id="ARBA00022448"/>
    </source>
</evidence>
<dbReference type="Proteomes" id="UP000261055">
    <property type="component" value="Unassembled WGS sequence"/>
</dbReference>
<dbReference type="PANTHER" id="PTHR43163:SF6">
    <property type="entry name" value="DIPEPTIDE TRANSPORT SYSTEM PERMEASE PROTEIN DPPB-RELATED"/>
    <property type="match status" value="1"/>
</dbReference>
<protein>
    <submittedName>
        <fullName evidence="9">ABC transporter permease</fullName>
    </submittedName>
</protein>
<keyword evidence="5 7" id="KW-1133">Transmembrane helix</keyword>
<keyword evidence="3" id="KW-1003">Cell membrane</keyword>
<dbReference type="Pfam" id="PF00528">
    <property type="entry name" value="BPD_transp_1"/>
    <property type="match status" value="1"/>
</dbReference>
<keyword evidence="6 7" id="KW-0472">Membrane</keyword>
<dbReference type="RefSeq" id="WP_117612609.1">
    <property type="nucleotide sequence ID" value="NZ_QSVQ01000001.1"/>
</dbReference>
<evidence type="ECO:0000256" key="4">
    <source>
        <dbReference type="ARBA" id="ARBA00022692"/>
    </source>
</evidence>
<dbReference type="InterPro" id="IPR045621">
    <property type="entry name" value="BPD_transp_1_N"/>
</dbReference>
<evidence type="ECO:0000313" key="10">
    <source>
        <dbReference type="Proteomes" id="UP000261055"/>
    </source>
</evidence>
<dbReference type="CDD" id="cd06261">
    <property type="entry name" value="TM_PBP2"/>
    <property type="match status" value="1"/>
</dbReference>
<dbReference type="AlphaFoldDB" id="A0A3E5GW33"/>
<organism evidence="9 10">
    <name type="scientific">Dorea formicigenerans</name>
    <dbReference type="NCBI Taxonomy" id="39486"/>
    <lineage>
        <taxon>Bacteria</taxon>
        <taxon>Bacillati</taxon>
        <taxon>Bacillota</taxon>
        <taxon>Clostridia</taxon>
        <taxon>Lachnospirales</taxon>
        <taxon>Lachnospiraceae</taxon>
        <taxon>Dorea</taxon>
    </lineage>
</organism>
<comment type="similarity">
    <text evidence="7">Belongs to the binding-protein-dependent transport system permease family.</text>
</comment>
<feature type="transmembrane region" description="Helical" evidence="7">
    <location>
        <begin position="12"/>
        <end position="30"/>
    </location>
</feature>
<dbReference type="PROSITE" id="PS50928">
    <property type="entry name" value="ABC_TM1"/>
    <property type="match status" value="1"/>
</dbReference>
<dbReference type="GO" id="GO:0005886">
    <property type="term" value="C:plasma membrane"/>
    <property type="evidence" value="ECO:0007669"/>
    <property type="project" value="UniProtKB-SubCell"/>
</dbReference>
<evidence type="ECO:0000256" key="7">
    <source>
        <dbReference type="RuleBase" id="RU363032"/>
    </source>
</evidence>
<gene>
    <name evidence="9" type="ORF">DXB12_00025</name>
</gene>
<keyword evidence="4 7" id="KW-0812">Transmembrane</keyword>
<accession>A0A3E5GW33</accession>
<keyword evidence="10" id="KW-1185">Reference proteome</keyword>
<dbReference type="PANTHER" id="PTHR43163">
    <property type="entry name" value="DIPEPTIDE TRANSPORT SYSTEM PERMEASE PROTEIN DPPB-RELATED"/>
    <property type="match status" value="1"/>
</dbReference>
<feature type="domain" description="ABC transmembrane type-1" evidence="8">
    <location>
        <begin position="95"/>
        <end position="301"/>
    </location>
</feature>
<comment type="subcellular location">
    <subcellularLocation>
        <location evidence="1 7">Cell membrane</location>
        <topology evidence="1 7">Multi-pass membrane protein</topology>
    </subcellularLocation>
</comment>
<evidence type="ECO:0000313" key="9">
    <source>
        <dbReference type="EMBL" id="RGO54723.1"/>
    </source>
</evidence>